<name>A0A8X6NPX7_NEPPI</name>
<reference evidence="1" key="1">
    <citation type="submission" date="2020-08" db="EMBL/GenBank/DDBJ databases">
        <title>Multicomponent nature underlies the extraordinary mechanical properties of spider dragline silk.</title>
        <authorList>
            <person name="Kono N."/>
            <person name="Nakamura H."/>
            <person name="Mori M."/>
            <person name="Yoshida Y."/>
            <person name="Ohtoshi R."/>
            <person name="Malay A.D."/>
            <person name="Moran D.A.P."/>
            <person name="Tomita M."/>
            <person name="Numata K."/>
            <person name="Arakawa K."/>
        </authorList>
    </citation>
    <scope>NUCLEOTIDE SEQUENCE</scope>
</reference>
<dbReference type="EMBL" id="BMAW01107138">
    <property type="protein sequence ID" value="GFT27794.1"/>
    <property type="molecule type" value="Genomic_DNA"/>
</dbReference>
<comment type="caution">
    <text evidence="1">The sequence shown here is derived from an EMBL/GenBank/DDBJ whole genome shotgun (WGS) entry which is preliminary data.</text>
</comment>
<dbReference type="Proteomes" id="UP000887013">
    <property type="component" value="Unassembled WGS sequence"/>
</dbReference>
<dbReference type="AlphaFoldDB" id="A0A8X6NPX7"/>
<keyword evidence="2" id="KW-1185">Reference proteome</keyword>
<sequence length="87" mass="10041">MELILREQLGSVPNVYFTSDIWTETCQTRSFHDVTVHINENWTLGSTIFGVYELHESHTAQHLANHLTKTCLDWGMIAEKNCNSGYR</sequence>
<dbReference type="OrthoDB" id="1607513at2759"/>
<dbReference type="SUPFAM" id="SSF53098">
    <property type="entry name" value="Ribonuclease H-like"/>
    <property type="match status" value="1"/>
</dbReference>
<gene>
    <name evidence="1" type="ORF">NPIL_377701</name>
</gene>
<dbReference type="InterPro" id="IPR012337">
    <property type="entry name" value="RNaseH-like_sf"/>
</dbReference>
<proteinExistence type="predicted"/>
<evidence type="ECO:0000313" key="1">
    <source>
        <dbReference type="EMBL" id="GFT27794.1"/>
    </source>
</evidence>
<evidence type="ECO:0000313" key="2">
    <source>
        <dbReference type="Proteomes" id="UP000887013"/>
    </source>
</evidence>
<protein>
    <submittedName>
        <fullName evidence="1">Uncharacterized protein</fullName>
    </submittedName>
</protein>
<organism evidence="1 2">
    <name type="scientific">Nephila pilipes</name>
    <name type="common">Giant wood spider</name>
    <name type="synonym">Nephila maculata</name>
    <dbReference type="NCBI Taxonomy" id="299642"/>
    <lineage>
        <taxon>Eukaryota</taxon>
        <taxon>Metazoa</taxon>
        <taxon>Ecdysozoa</taxon>
        <taxon>Arthropoda</taxon>
        <taxon>Chelicerata</taxon>
        <taxon>Arachnida</taxon>
        <taxon>Araneae</taxon>
        <taxon>Araneomorphae</taxon>
        <taxon>Entelegynae</taxon>
        <taxon>Araneoidea</taxon>
        <taxon>Nephilidae</taxon>
        <taxon>Nephila</taxon>
    </lineage>
</organism>
<accession>A0A8X6NPX7</accession>